<reference evidence="2 3" key="1">
    <citation type="journal article" date="2017" name="Plant Biotechnol. J.">
        <title>A comprehensive draft genome sequence for lupin (Lupinus angustifolius), an emerging health food: insights into plant-microbe interactions and legume evolution.</title>
        <authorList>
            <person name="Hane J.K."/>
            <person name="Ming Y."/>
            <person name="Kamphuis L.G."/>
            <person name="Nelson M.N."/>
            <person name="Garg G."/>
            <person name="Atkins C.A."/>
            <person name="Bayer P.E."/>
            <person name="Bravo A."/>
            <person name="Bringans S."/>
            <person name="Cannon S."/>
            <person name="Edwards D."/>
            <person name="Foley R."/>
            <person name="Gao L.L."/>
            <person name="Harrison M.J."/>
            <person name="Huang W."/>
            <person name="Hurgobin B."/>
            <person name="Li S."/>
            <person name="Liu C.W."/>
            <person name="McGrath A."/>
            <person name="Morahan G."/>
            <person name="Murray J."/>
            <person name="Weller J."/>
            <person name="Jian J."/>
            <person name="Singh K.B."/>
        </authorList>
    </citation>
    <scope>NUCLEOTIDE SEQUENCE [LARGE SCALE GENOMIC DNA]</scope>
    <source>
        <strain evidence="3">cv. Tanjil</strain>
        <tissue evidence="2">Whole plant</tissue>
    </source>
</reference>
<gene>
    <name evidence="2" type="ORF">TanjilG_13695</name>
</gene>
<accession>A0A1J7GWC0</accession>
<feature type="compositionally biased region" description="Polar residues" evidence="1">
    <location>
        <begin position="1147"/>
        <end position="1159"/>
    </location>
</feature>
<feature type="compositionally biased region" description="Polar residues" evidence="1">
    <location>
        <begin position="70"/>
        <end position="96"/>
    </location>
</feature>
<proteinExistence type="predicted"/>
<feature type="compositionally biased region" description="Pro residues" evidence="1">
    <location>
        <begin position="152"/>
        <end position="162"/>
    </location>
</feature>
<dbReference type="Gramene" id="OIW04855">
    <property type="protein sequence ID" value="OIW04855"/>
    <property type="gene ID" value="TanjilG_13695"/>
</dbReference>
<protein>
    <recommendedName>
        <fullName evidence="4">Chorismate synthase</fullName>
    </recommendedName>
</protein>
<feature type="compositionally biased region" description="Polar residues" evidence="1">
    <location>
        <begin position="601"/>
        <end position="612"/>
    </location>
</feature>
<feature type="compositionally biased region" description="Basic and acidic residues" evidence="1">
    <location>
        <begin position="1079"/>
        <end position="1105"/>
    </location>
</feature>
<keyword evidence="3" id="KW-1185">Reference proteome</keyword>
<dbReference type="Proteomes" id="UP000188354">
    <property type="component" value="Chromosome LG09"/>
</dbReference>
<feature type="region of interest" description="Disordered" evidence="1">
    <location>
        <begin position="1959"/>
        <end position="1984"/>
    </location>
</feature>
<dbReference type="PANTHER" id="PTHR34802">
    <property type="entry name" value="CHORISMATE SYNTHASE"/>
    <property type="match status" value="1"/>
</dbReference>
<feature type="region of interest" description="Disordered" evidence="1">
    <location>
        <begin position="68"/>
        <end position="224"/>
    </location>
</feature>
<feature type="region of interest" description="Disordered" evidence="1">
    <location>
        <begin position="1685"/>
        <end position="1714"/>
    </location>
</feature>
<evidence type="ECO:0000256" key="1">
    <source>
        <dbReference type="SAM" id="MobiDB-lite"/>
    </source>
</evidence>
<organism evidence="2 3">
    <name type="scientific">Lupinus angustifolius</name>
    <name type="common">Narrow-leaved blue lupine</name>
    <dbReference type="NCBI Taxonomy" id="3871"/>
    <lineage>
        <taxon>Eukaryota</taxon>
        <taxon>Viridiplantae</taxon>
        <taxon>Streptophyta</taxon>
        <taxon>Embryophyta</taxon>
        <taxon>Tracheophyta</taxon>
        <taxon>Spermatophyta</taxon>
        <taxon>Magnoliopsida</taxon>
        <taxon>eudicotyledons</taxon>
        <taxon>Gunneridae</taxon>
        <taxon>Pentapetalae</taxon>
        <taxon>rosids</taxon>
        <taxon>fabids</taxon>
        <taxon>Fabales</taxon>
        <taxon>Fabaceae</taxon>
        <taxon>Papilionoideae</taxon>
        <taxon>50 kb inversion clade</taxon>
        <taxon>genistoids sensu lato</taxon>
        <taxon>core genistoids</taxon>
        <taxon>Genisteae</taxon>
        <taxon>Lupinus</taxon>
    </lineage>
</organism>
<evidence type="ECO:0000313" key="3">
    <source>
        <dbReference type="Proteomes" id="UP000188354"/>
    </source>
</evidence>
<dbReference type="STRING" id="3871.A0A1J7GWC0"/>
<sequence>MSLENEDQNLLDQPTNHELHKNRKLKFSYSREFLLSLSELDTCKELPTGFDRSLLSEFEDALVDRHRSTGGLSTTSFRRNEYSSSPPARGDTNSFLRGTHGKWDTRSSGRSDKYSDSQSERESDSGKHFSNQTSRSWQGPGHDGLLGSGSLPRPPGYEPGPSAPKFRANANYQLNRANDPYQRSGPYKAPHSRRDTHDNYNDETFGSSAECADEDKAEEERKRRASFELMRKEQQKAFQEKQKLNPHKNKDIFDITSLLDDNDKRLGKRSNESVEPPVVLSALSDDSEKSSLAHIASTSRPLVPPGFASTLLERNLGVKTSTKNCAMEVGQSEPVITSGNRIVSEYNEGNLSTKQADDDQLHHRSKSLNFPIKNEKGNISNISSAVDILDISIENSDQLRKRSTLSETLETSHASEFIQPNAAVKRTEAIGAFNQDDSHSILNKLFVNALSLKSGNTGVVVEHNDKADETWNPHAFQSSKFAHWFVEEEKNPLDDFTHRPNDLLSLIVGGEKGGLQVSDMEKTQHIALASPFQNAEPAYEHLTSNVVHTPIDRSEQLYKSDKAELAPTVLTCEDLEQSILSQVNENGVSLEQPMQDKDSSAKTLQSNSNSDNHASQHLLSLLHKGTCHKNIEQFSIVDVDSSDKVCNTQGAATASIHDDPVDANADFSNSSKQLTLETLFGTAFMKELQTVGEPLSVQRSSVESEGSDVSDSIMSLFPASDIGLSHAGGHALNRHGSGILPSEKTHPPQPNRFGEQWLEYGDPQGDVNSLHLKSKFSKASGFDGRNDIHFPEEDSFIAVGDPLQNFLSAGNSAKSGLSYDIAVDNIGKLAALNPALRVEQPIMGNQGLPHSRGPYDMRESGIPYQNLNVQRSSRLQPPQLNQMGPMFNQLDSNPPHISPYIKLMTSEGMVHRESPSNHQFPGNMHLPPFDQPSNAINGFGPPAHHSILQQMHMQGNHPPPNLLSGFPGRVPLPAHPSNPMTGFIQEPNQMQGFPFNGHRQPPFGGPGMPLQASDVAGGRNHPEILQRLFEMEHSEFEDALVDRHRSTGGLLTHSFRRNEYSSSPPTRGDTSSSLRGTHGKWDTRSSGRSDKDTDSQSERESDSGKHLSNQSRRTWQVPEHDGLLGSGSFPRPSGYAPGLSAPKLRANGNNQQKNANEPYQRSGPYKAPHSRRDTHDNYNDETFGSSAECADEDRAEEEKKRRASFELMRKEQQKAFHEKQKLNPDKNKHVFDITSLLDNNDKRLVKRSNESAESPVVLSVLSDDSEKSSLAHIASTSRPLIPPGFASTLLERNTGVKTSTNTGGNPIFSENNEGKLSTNQAHDGQMHHQITSLNVPITNEKENILNISSVVDIQDINIGNGDQLRKRSALSETLEASDTSEFIQLNAELKGTEAIGVSSQDDSHSILNKLFDNALSVKSGSTRGVVEPVDKADERWSPHAFQSSKFAHWFVEDEKKPLDDFTHGPNDLLSLIVAGEKGRLQFSDLEKTRNVAPASPFQSVEPAYEHLTSNVAHTATDNSEELYKSDKPELVPAVLTCEDLEQSILSQINEISLSLPDKDSYANTEQSNSNSDNHASQQLLSMLQKGTCHKDIEQSSILDVDFGYKVCNTDRAATANIHDDPVEANADVSNSSKQLTLETLFGTAFMKELQSVGAPLSVRRDSVESAGPDVSDSIPSLFPASENGLPHASEHGLNRHGSGILPLERTHQPNPNRFEEPWLGYGDPQGEDNSLQRQSKFVKASGFNGPNDICFPEEDSLSAVGDPLQNFLANANSAKMDLSQDIPVDFTRKLVTLNPEFRVEQPIMGNLEGLAYPHGPYDTREPSIPYQNLNVQRFSRLQPPQLNHMGPMFNQLDSQSHPPHVSPLMKLMTPEGMVHHESPPNHQFPGNMHPPHFDQPSNARTGFDPPAQHSMLQRMHMQGNLPPPQLFRGFPGGVPPPDHPSNPMTGFVQEPNPMQGFPFSGHRQSPFGRPGMPLQASDVASGRHHPETLQRLFEMELRLRARPGF</sequence>
<feature type="compositionally biased region" description="Polar residues" evidence="1">
    <location>
        <begin position="128"/>
        <end position="137"/>
    </location>
</feature>
<evidence type="ECO:0008006" key="4">
    <source>
        <dbReference type="Google" id="ProtNLM"/>
    </source>
</evidence>
<name>A0A1J7GWC0_LUPAN</name>
<feature type="region of interest" description="Disordered" evidence="1">
    <location>
        <begin position="1052"/>
        <end position="1197"/>
    </location>
</feature>
<evidence type="ECO:0000313" key="2">
    <source>
        <dbReference type="EMBL" id="OIW04855.1"/>
    </source>
</evidence>
<feature type="compositionally biased region" description="Basic and acidic residues" evidence="1">
    <location>
        <begin position="101"/>
        <end position="127"/>
    </location>
</feature>
<dbReference type="EMBL" id="CM007369">
    <property type="protein sequence ID" value="OIW04855.1"/>
    <property type="molecule type" value="Genomic_DNA"/>
</dbReference>
<dbReference type="PANTHER" id="PTHR34802:SF1">
    <property type="entry name" value="CHORISMATE SYNTHASE"/>
    <property type="match status" value="1"/>
</dbReference>
<feature type="region of interest" description="Disordered" evidence="1">
    <location>
        <begin position="590"/>
        <end position="612"/>
    </location>
</feature>
<feature type="compositionally biased region" description="Polar residues" evidence="1">
    <location>
        <begin position="1060"/>
        <end position="1075"/>
    </location>
</feature>